<reference evidence="1" key="1">
    <citation type="submission" date="2023-04" db="EMBL/GenBank/DDBJ databases">
        <title>Draft Genome sequencing of Naganishia species isolated from polar environments using Oxford Nanopore Technology.</title>
        <authorList>
            <person name="Leo P."/>
            <person name="Venkateswaran K."/>
        </authorList>
    </citation>
    <scope>NUCLEOTIDE SEQUENCE</scope>
    <source>
        <strain evidence="1">DBVPG 5303</strain>
    </source>
</reference>
<evidence type="ECO:0000313" key="1">
    <source>
        <dbReference type="EMBL" id="KAJ9122954.1"/>
    </source>
</evidence>
<organism evidence="1 2">
    <name type="scientific">Naganishia onofrii</name>
    <dbReference type="NCBI Taxonomy" id="1851511"/>
    <lineage>
        <taxon>Eukaryota</taxon>
        <taxon>Fungi</taxon>
        <taxon>Dikarya</taxon>
        <taxon>Basidiomycota</taxon>
        <taxon>Agaricomycotina</taxon>
        <taxon>Tremellomycetes</taxon>
        <taxon>Filobasidiales</taxon>
        <taxon>Filobasidiaceae</taxon>
        <taxon>Naganishia</taxon>
    </lineage>
</organism>
<gene>
    <name evidence="1" type="ORF">QFC24_003992</name>
</gene>
<keyword evidence="2" id="KW-1185">Reference proteome</keyword>
<protein>
    <submittedName>
        <fullName evidence="1">Uncharacterized protein</fullName>
    </submittedName>
</protein>
<comment type="caution">
    <text evidence="1">The sequence shown here is derived from an EMBL/GenBank/DDBJ whole genome shotgun (WGS) entry which is preliminary data.</text>
</comment>
<evidence type="ECO:0000313" key="2">
    <source>
        <dbReference type="Proteomes" id="UP001234202"/>
    </source>
</evidence>
<proteinExistence type="predicted"/>
<sequence>MESQEPTRIVIEQEKDWIRVRQNLKSVVDSLVDEQLNQTGRNENLELRKQVTRRIQKIMEETFSLAVPNLQVNGHNYEEYLEMTEPFDQALDSKMFGLNAQKVEWATNTAERRKGVPKAIRELERQLEEMRHGMEWYPADEEAEEGAEAKKAVGDEDEGAAGSSLSLRRPSSEKRASAGNIPISAVQFAYTARVLKSSPRSILPLVFTGANTAG</sequence>
<name>A0ACC2XHU2_9TREE</name>
<dbReference type="Proteomes" id="UP001234202">
    <property type="component" value="Unassembled WGS sequence"/>
</dbReference>
<accession>A0ACC2XHU2</accession>
<dbReference type="EMBL" id="JASBWV010000013">
    <property type="protein sequence ID" value="KAJ9122954.1"/>
    <property type="molecule type" value="Genomic_DNA"/>
</dbReference>